<dbReference type="Proteomes" id="UP000309174">
    <property type="component" value="Unassembled WGS sequence"/>
</dbReference>
<dbReference type="EMBL" id="VCKW01000117">
    <property type="protein sequence ID" value="TMQ95567.1"/>
    <property type="molecule type" value="Genomic_DNA"/>
</dbReference>
<dbReference type="AlphaFoldDB" id="A0A5C4J8F5"/>
<comment type="caution">
    <text evidence="1">The sequence shown here is derived from an EMBL/GenBank/DDBJ whole genome shotgun (WGS) entry which is preliminary data.</text>
</comment>
<evidence type="ECO:0000313" key="1">
    <source>
        <dbReference type="EMBL" id="TMQ95567.1"/>
    </source>
</evidence>
<protein>
    <submittedName>
        <fullName evidence="1">Uncharacterized protein</fullName>
    </submittedName>
</protein>
<reference evidence="1 2" key="1">
    <citation type="submission" date="2019-05" db="EMBL/GenBank/DDBJ databases">
        <title>Draft genome sequence of Actinomadura sp. 14C53.</title>
        <authorList>
            <person name="Saricaoglu S."/>
            <person name="Isik K."/>
        </authorList>
    </citation>
    <scope>NUCLEOTIDE SEQUENCE [LARGE SCALE GENOMIC DNA]</scope>
    <source>
        <strain evidence="1 2">14C53</strain>
    </source>
</reference>
<accession>A0A5C4J8F5</accession>
<dbReference type="RefSeq" id="WP_138647102.1">
    <property type="nucleotide sequence ID" value="NZ_VCKW01000117.1"/>
</dbReference>
<dbReference type="OrthoDB" id="3481755at2"/>
<organism evidence="1 2">
    <name type="scientific">Actinomadura soli</name>
    <dbReference type="NCBI Taxonomy" id="2508997"/>
    <lineage>
        <taxon>Bacteria</taxon>
        <taxon>Bacillati</taxon>
        <taxon>Actinomycetota</taxon>
        <taxon>Actinomycetes</taxon>
        <taxon>Streptosporangiales</taxon>
        <taxon>Thermomonosporaceae</taxon>
        <taxon>Actinomadura</taxon>
    </lineage>
</organism>
<evidence type="ECO:0000313" key="2">
    <source>
        <dbReference type="Proteomes" id="UP000309174"/>
    </source>
</evidence>
<sequence length="99" mass="10798">MHSDPAYLPLIGRQPCSMAFCGRSSCFHVRLETTSVPGDRAGGRTSCGAHLAEVVHELALRAREQRRYPAQVVVYAMTHGPRPNDTGPFDRLILGAIPV</sequence>
<gene>
    <name evidence="1" type="ORF">ETD83_22375</name>
</gene>
<proteinExistence type="predicted"/>
<name>A0A5C4J8F5_9ACTN</name>
<keyword evidence="2" id="KW-1185">Reference proteome</keyword>